<gene>
    <name evidence="1" type="ORF">S01H4_62690</name>
</gene>
<protein>
    <submittedName>
        <fullName evidence="1">Uncharacterized protein</fullName>
    </submittedName>
</protein>
<accession>X1DSS9</accession>
<reference evidence="1" key="1">
    <citation type="journal article" date="2014" name="Front. Microbiol.">
        <title>High frequency of phylogenetically diverse reductive dehalogenase-homologous genes in deep subseafloor sedimentary metagenomes.</title>
        <authorList>
            <person name="Kawai M."/>
            <person name="Futagami T."/>
            <person name="Toyoda A."/>
            <person name="Takaki Y."/>
            <person name="Nishi S."/>
            <person name="Hori S."/>
            <person name="Arai W."/>
            <person name="Tsubouchi T."/>
            <person name="Morono Y."/>
            <person name="Uchiyama I."/>
            <person name="Ito T."/>
            <person name="Fujiyama A."/>
            <person name="Inagaki F."/>
            <person name="Takami H."/>
        </authorList>
    </citation>
    <scope>NUCLEOTIDE SEQUENCE</scope>
    <source>
        <strain evidence="1">Expedition CK06-06</strain>
    </source>
</reference>
<evidence type="ECO:0000313" key="1">
    <source>
        <dbReference type="EMBL" id="GAH08009.1"/>
    </source>
</evidence>
<proteinExistence type="predicted"/>
<comment type="caution">
    <text evidence="1">The sequence shown here is derived from an EMBL/GenBank/DDBJ whole genome shotgun (WGS) entry which is preliminary data.</text>
</comment>
<dbReference type="AlphaFoldDB" id="X1DSS9"/>
<sequence length="73" mass="8580">MTAFNTLFNEFFDDLSKAYDVLGSKMTDEELVNLIDKQKVLIDWLIENKCIDENEAKKILISKKDFPSWLFES</sequence>
<organism evidence="1">
    <name type="scientific">marine sediment metagenome</name>
    <dbReference type="NCBI Taxonomy" id="412755"/>
    <lineage>
        <taxon>unclassified sequences</taxon>
        <taxon>metagenomes</taxon>
        <taxon>ecological metagenomes</taxon>
    </lineage>
</organism>
<dbReference type="EMBL" id="BART01037484">
    <property type="protein sequence ID" value="GAH08009.1"/>
    <property type="molecule type" value="Genomic_DNA"/>
</dbReference>
<name>X1DSS9_9ZZZZ</name>